<evidence type="ECO:0000313" key="1">
    <source>
        <dbReference type="EMBL" id="THE11156.1"/>
    </source>
</evidence>
<evidence type="ECO:0000313" key="2">
    <source>
        <dbReference type="Proteomes" id="UP000306477"/>
    </source>
</evidence>
<dbReference type="OrthoDB" id="2971595at2"/>
<dbReference type="AlphaFoldDB" id="A0A4S3PPP0"/>
<gene>
    <name evidence="1" type="ORF">E1I69_16065</name>
</gene>
<comment type="caution">
    <text evidence="1">The sequence shown here is derived from an EMBL/GenBank/DDBJ whole genome shotgun (WGS) entry which is preliminary data.</text>
</comment>
<dbReference type="EMBL" id="SLUB01000033">
    <property type="protein sequence ID" value="THE11156.1"/>
    <property type="molecule type" value="Genomic_DNA"/>
</dbReference>
<reference evidence="1 2" key="1">
    <citation type="journal article" date="2019" name="Indoor Air">
        <title>Impacts of indoor surface finishes on bacterial viability.</title>
        <authorList>
            <person name="Hu J."/>
            <person name="Maamar S.B."/>
            <person name="Glawe A.J."/>
            <person name="Gottel N."/>
            <person name="Gilbert J.A."/>
            <person name="Hartmann E.M."/>
        </authorList>
    </citation>
    <scope>NUCLEOTIDE SEQUENCE [LARGE SCALE GENOMIC DNA]</scope>
    <source>
        <strain evidence="1 2">AF060A6</strain>
    </source>
</reference>
<proteinExistence type="predicted"/>
<dbReference type="Pfam" id="PF13790">
    <property type="entry name" value="SR1P"/>
    <property type="match status" value="1"/>
</dbReference>
<sequence>MGTIICQNCSETIEHFEYEKVTTLYSTCDHCDCNHEEN</sequence>
<organism evidence="1 2">
    <name type="scientific">Bacillus timonensis</name>
    <dbReference type="NCBI Taxonomy" id="1033734"/>
    <lineage>
        <taxon>Bacteria</taxon>
        <taxon>Bacillati</taxon>
        <taxon>Bacillota</taxon>
        <taxon>Bacilli</taxon>
        <taxon>Bacillales</taxon>
        <taxon>Bacillaceae</taxon>
        <taxon>Bacillus</taxon>
    </lineage>
</organism>
<accession>A0A4S3PPP0</accession>
<dbReference type="RefSeq" id="WP_136380586.1">
    <property type="nucleotide sequence ID" value="NZ_SLUB01000033.1"/>
</dbReference>
<dbReference type="InterPro" id="IPR025236">
    <property type="entry name" value="SR1P"/>
</dbReference>
<protein>
    <submittedName>
        <fullName evidence="1">GapA-binding peptide SR1P</fullName>
    </submittedName>
</protein>
<name>A0A4S3PPP0_9BACI</name>
<dbReference type="Proteomes" id="UP000306477">
    <property type="component" value="Unassembled WGS sequence"/>
</dbReference>
<keyword evidence="2" id="KW-1185">Reference proteome</keyword>